<proteinExistence type="predicted"/>
<reference evidence="2" key="1">
    <citation type="submission" date="2023-07" db="EMBL/GenBank/DDBJ databases">
        <title>Sorghum-associated microbial communities from plants grown in Nebraska, USA.</title>
        <authorList>
            <person name="Schachtman D."/>
        </authorList>
    </citation>
    <scope>NUCLEOTIDE SEQUENCE</scope>
    <source>
        <strain evidence="2">DS2795</strain>
    </source>
</reference>
<accession>A0AAW8E0E1</accession>
<name>A0AAW8E0E1_9BURK</name>
<dbReference type="AlphaFoldDB" id="A0AAW8E0E1"/>
<dbReference type="RefSeq" id="WP_172438440.1">
    <property type="nucleotide sequence ID" value="NZ_BKDH01000006.1"/>
</dbReference>
<evidence type="ECO:0000256" key="1">
    <source>
        <dbReference type="SAM" id="MobiDB-lite"/>
    </source>
</evidence>
<dbReference type="EMBL" id="JAUSRR010000007">
    <property type="protein sequence ID" value="MDP9925161.1"/>
    <property type="molecule type" value="Genomic_DNA"/>
</dbReference>
<organism evidence="2 3">
    <name type="scientific">Variovorax boronicumulans</name>
    <dbReference type="NCBI Taxonomy" id="436515"/>
    <lineage>
        <taxon>Bacteria</taxon>
        <taxon>Pseudomonadati</taxon>
        <taxon>Pseudomonadota</taxon>
        <taxon>Betaproteobacteria</taxon>
        <taxon>Burkholderiales</taxon>
        <taxon>Comamonadaceae</taxon>
        <taxon>Variovorax</taxon>
    </lineage>
</organism>
<comment type="caution">
    <text evidence="2">The sequence shown here is derived from an EMBL/GenBank/DDBJ whole genome shotgun (WGS) entry which is preliminary data.</text>
</comment>
<evidence type="ECO:0000313" key="2">
    <source>
        <dbReference type="EMBL" id="MDP9925161.1"/>
    </source>
</evidence>
<sequence length="46" mass="4845">MDIVWMGALLALWVVVAAMVVGLNRLEGPQKPHAGVDTTRTPGDAS</sequence>
<feature type="region of interest" description="Disordered" evidence="1">
    <location>
        <begin position="27"/>
        <end position="46"/>
    </location>
</feature>
<gene>
    <name evidence="2" type="ORF">J2W25_004204</name>
</gene>
<protein>
    <submittedName>
        <fullName evidence="2">Uncharacterized protein</fullName>
    </submittedName>
</protein>
<dbReference type="Proteomes" id="UP001244295">
    <property type="component" value="Unassembled WGS sequence"/>
</dbReference>
<dbReference type="GeneID" id="82272477"/>
<evidence type="ECO:0000313" key="3">
    <source>
        <dbReference type="Proteomes" id="UP001244295"/>
    </source>
</evidence>